<dbReference type="Proteomes" id="UP000437748">
    <property type="component" value="Unassembled WGS sequence"/>
</dbReference>
<sequence length="247" mass="28555">MKLIKGMFGWHSNKQIFKKDTIQLSGKKYNESQLSLITHPTSFPPYVNLNCPFFFQDKINTCGDTSVKMVTSFQMLHFKSSNVFSEQLKPINQFLSNSDKRGAFTGTTDDELLNIGMKSIRLPYEIKNNASYFSSWLGYALFHLGPLIITINIFNGKVPHAVVVKGIEKETLLIHDPWYGANQFVHYENFFSIFDKHSESFMYLPNKFLNTIFNTRERDLVDNLFYYKKPTPVPLINSSYLIKSTLV</sequence>
<dbReference type="OrthoDB" id="7064826at2"/>
<gene>
    <name evidence="1" type="ORF">GCL60_11605</name>
</gene>
<protein>
    <recommendedName>
        <fullName evidence="3">Peptidase C39 domain-containing protein</fullName>
    </recommendedName>
</protein>
<dbReference type="InterPro" id="IPR022118">
    <property type="entry name" value="Peptidase_C70_AvrRpt2"/>
</dbReference>
<dbReference type="Gene3D" id="3.90.70.10">
    <property type="entry name" value="Cysteine proteinases"/>
    <property type="match status" value="1"/>
</dbReference>
<reference evidence="1 2" key="1">
    <citation type="submission" date="2019-10" db="EMBL/GenBank/DDBJ databases">
        <title>New species of Slilvanegrellaceae.</title>
        <authorList>
            <person name="Pitt A."/>
            <person name="Hahn M.W."/>
        </authorList>
    </citation>
    <scope>NUCLEOTIDE SEQUENCE [LARGE SCALE GENOMIC DNA]</scope>
    <source>
        <strain evidence="1 2">SP-Ram-0.45-NSY-1</strain>
    </source>
</reference>
<dbReference type="EMBL" id="WFLM01000004">
    <property type="protein sequence ID" value="KAB8037813.1"/>
    <property type="molecule type" value="Genomic_DNA"/>
</dbReference>
<evidence type="ECO:0000313" key="1">
    <source>
        <dbReference type="EMBL" id="KAB8037813.1"/>
    </source>
</evidence>
<name>A0A6N6VRW2_9BACT</name>
<comment type="caution">
    <text evidence="1">The sequence shown here is derived from an EMBL/GenBank/DDBJ whole genome shotgun (WGS) entry which is preliminary data.</text>
</comment>
<proteinExistence type="predicted"/>
<evidence type="ECO:0000313" key="2">
    <source>
        <dbReference type="Proteomes" id="UP000437748"/>
    </source>
</evidence>
<evidence type="ECO:0008006" key="3">
    <source>
        <dbReference type="Google" id="ProtNLM"/>
    </source>
</evidence>
<dbReference type="Pfam" id="PF12385">
    <property type="entry name" value="Peptidase_C70"/>
    <property type="match status" value="1"/>
</dbReference>
<accession>A0A6N6VRW2</accession>
<dbReference type="AlphaFoldDB" id="A0A6N6VRW2"/>
<dbReference type="RefSeq" id="WP_153420890.1">
    <property type="nucleotide sequence ID" value="NZ_WFLM01000004.1"/>
</dbReference>
<keyword evidence="2" id="KW-1185">Reference proteome</keyword>
<organism evidence="1 2">
    <name type="scientific">Silvanigrella paludirubra</name>
    <dbReference type="NCBI Taxonomy" id="2499159"/>
    <lineage>
        <taxon>Bacteria</taxon>
        <taxon>Pseudomonadati</taxon>
        <taxon>Bdellovibrionota</taxon>
        <taxon>Oligoflexia</taxon>
        <taxon>Silvanigrellales</taxon>
        <taxon>Silvanigrellaceae</taxon>
        <taxon>Silvanigrella</taxon>
    </lineage>
</organism>